<dbReference type="InterPro" id="IPR048341">
    <property type="entry name" value="DUF1285_N"/>
</dbReference>
<gene>
    <name evidence="3" type="ORF">FHS09_002195</name>
</gene>
<accession>A0A7W4Z976</accession>
<evidence type="ECO:0000313" key="3">
    <source>
        <dbReference type="EMBL" id="MBB3061362.1"/>
    </source>
</evidence>
<dbReference type="Pfam" id="PF21028">
    <property type="entry name" value="DUF1285_C"/>
    <property type="match status" value="1"/>
</dbReference>
<sequence>MAEPLFDQLQRLQQEFRGHPPVERWHPELSGDMDLRICRDGRWVHEGTEIQRQSLVRLFASILKREGDEYFLVTPVEKWRIQVEDVPFIATQVAIGRERNRELLLFTTNTGDVVPLDHGHPFQLNPFGEPPQPVPYIEVRDGLQARLSRDVYYQLVEWAEDVPVEEKNTDGQLWIRSAGARFLLGKY</sequence>
<dbReference type="InterPro" id="IPR023361">
    <property type="entry name" value="DUF1285_beta_roll_sf"/>
</dbReference>
<dbReference type="AlphaFoldDB" id="A0A7W4Z976"/>
<proteinExistence type="predicted"/>
<dbReference type="Gene3D" id="2.30.270.10">
    <property type="entry name" value="duf1285 protein"/>
    <property type="match status" value="1"/>
</dbReference>
<protein>
    <recommendedName>
        <fullName evidence="5">DUF1285 domain-containing protein</fullName>
    </recommendedName>
</protein>
<dbReference type="InterPro" id="IPR048342">
    <property type="entry name" value="DUF1285_C"/>
</dbReference>
<evidence type="ECO:0008006" key="5">
    <source>
        <dbReference type="Google" id="ProtNLM"/>
    </source>
</evidence>
<dbReference type="Pfam" id="PF06938">
    <property type="entry name" value="DUF1285_N"/>
    <property type="match status" value="1"/>
</dbReference>
<evidence type="ECO:0000259" key="2">
    <source>
        <dbReference type="Pfam" id="PF21028"/>
    </source>
</evidence>
<feature type="domain" description="DUF1285" evidence="2">
    <location>
        <begin position="87"/>
        <end position="184"/>
    </location>
</feature>
<dbReference type="InterPro" id="IPR010707">
    <property type="entry name" value="DUF1285"/>
</dbReference>
<evidence type="ECO:0000259" key="1">
    <source>
        <dbReference type="Pfam" id="PF06938"/>
    </source>
</evidence>
<reference evidence="3 4" key="1">
    <citation type="submission" date="2020-08" db="EMBL/GenBank/DDBJ databases">
        <title>Genomic Encyclopedia of Type Strains, Phase III (KMG-III): the genomes of soil and plant-associated and newly described type strains.</title>
        <authorList>
            <person name="Whitman W."/>
        </authorList>
    </citation>
    <scope>NUCLEOTIDE SEQUENCE [LARGE SCALE GENOMIC DNA]</scope>
    <source>
        <strain evidence="3 4">CECT 8799</strain>
    </source>
</reference>
<dbReference type="RefSeq" id="WP_183459684.1">
    <property type="nucleotide sequence ID" value="NZ_JACHWZ010000009.1"/>
</dbReference>
<dbReference type="EMBL" id="JACHWZ010000009">
    <property type="protein sequence ID" value="MBB3061362.1"/>
    <property type="molecule type" value="Genomic_DNA"/>
</dbReference>
<keyword evidence="4" id="KW-1185">Reference proteome</keyword>
<feature type="domain" description="DUF1285" evidence="1">
    <location>
        <begin position="20"/>
        <end position="86"/>
    </location>
</feature>
<name>A0A7W4Z976_9GAMM</name>
<dbReference type="PIRSF" id="PIRSF029557">
    <property type="entry name" value="UCP029557"/>
    <property type="match status" value="1"/>
</dbReference>
<evidence type="ECO:0000313" key="4">
    <source>
        <dbReference type="Proteomes" id="UP000535937"/>
    </source>
</evidence>
<dbReference type="Proteomes" id="UP000535937">
    <property type="component" value="Unassembled WGS sequence"/>
</dbReference>
<dbReference type="Gene3D" id="3.10.540.10">
    <property type="entry name" value="duf1285 like domain"/>
    <property type="match status" value="1"/>
</dbReference>
<comment type="caution">
    <text evidence="3">The sequence shown here is derived from an EMBL/GenBank/DDBJ whole genome shotgun (WGS) entry which is preliminary data.</text>
</comment>
<organism evidence="3 4">
    <name type="scientific">Microbulbifer rhizosphaerae</name>
    <dbReference type="NCBI Taxonomy" id="1562603"/>
    <lineage>
        <taxon>Bacteria</taxon>
        <taxon>Pseudomonadati</taxon>
        <taxon>Pseudomonadota</taxon>
        <taxon>Gammaproteobacteria</taxon>
        <taxon>Cellvibrionales</taxon>
        <taxon>Microbulbiferaceae</taxon>
        <taxon>Microbulbifer</taxon>
    </lineage>
</organism>